<name>A0A4E0R3J6_FASHE</name>
<organism evidence="2 3">
    <name type="scientific">Fasciola hepatica</name>
    <name type="common">Liver fluke</name>
    <dbReference type="NCBI Taxonomy" id="6192"/>
    <lineage>
        <taxon>Eukaryota</taxon>
        <taxon>Metazoa</taxon>
        <taxon>Spiralia</taxon>
        <taxon>Lophotrochozoa</taxon>
        <taxon>Platyhelminthes</taxon>
        <taxon>Trematoda</taxon>
        <taxon>Digenea</taxon>
        <taxon>Plagiorchiida</taxon>
        <taxon>Echinostomata</taxon>
        <taxon>Echinostomatoidea</taxon>
        <taxon>Fasciolidae</taxon>
        <taxon>Fasciola</taxon>
    </lineage>
</organism>
<dbReference type="InterPro" id="IPR039782">
    <property type="entry name" value="VPS13B"/>
</dbReference>
<keyword evidence="3" id="KW-1185">Reference proteome</keyword>
<dbReference type="PANTHER" id="PTHR12517">
    <property type="entry name" value="VACUOLAR PROTEIN SORTING-ASSOCIATED PROTEIN 13B"/>
    <property type="match status" value="1"/>
</dbReference>
<dbReference type="EMBL" id="JXXN02002499">
    <property type="protein sequence ID" value="THD22829.1"/>
    <property type="molecule type" value="Genomic_DNA"/>
</dbReference>
<evidence type="ECO:0000313" key="2">
    <source>
        <dbReference type="EMBL" id="THD22829.1"/>
    </source>
</evidence>
<dbReference type="Proteomes" id="UP000230066">
    <property type="component" value="Unassembled WGS sequence"/>
</dbReference>
<comment type="caution">
    <text evidence="2">The sequence shown here is derived from an EMBL/GenBank/DDBJ whole genome shotgun (WGS) entry which is preliminary data.</text>
</comment>
<accession>A0A4E0R3J6</accession>
<sequence>MIAELDGQNNTDYLSPKFGSNILFPSTVLLFSISLPKRLFLPNIVEFTIHLFHFRATIPILTPLESALKPFQDYAHCPGPLSSPHASDVPYTTSVQSGPIVSRQSQLADSDTAGSTCTALPNSGVHTGSSPIHFSQHECQSPIQTPSARGPLATLSCIASLNRTVVTSNRRPSKGSIELEADVPRWNVRILCNPLDFVVHPLLVDLLRRLSTTFVTVGLRKAEPPNKHRSPLLIEMLSSYADLQAVVRSPRIFFCPNKLEAVHHSPGGQGSVDTLVVSVDSVELKPLTDNRLERPSAFHVQQSPDHSFPNPHVPVEADSQYTLIVHALAVQAVDFRAVAQSDAPHAWSSRMSDVDARNRTDAGLVLGHGQALTSRHNLTPDHQNPAQFWNQSNWSQVSYTTLVWPVVEPFSFVLSYAPPLYDQDYNLTDGCAFELAVSGDLVFLFHGSVLTDLFGSHGSMIASAGNPQLNSVTDPELHNGILNQKIGNHEATKPGPYAHGTPIQALLTARCLRMVSWNPSVEPVPQLVVDLVHPHLIVEHNLRLDSWTDRVEFVIHDVQMDLRQSDVPIGSSGINWYRYKSPTHHRDSPRSSVVQILLPPLLNAYKLGEPGSQSVSDHDFLFTTELSEPNPRTGMSAEFLCLRFIRPQPCGSTPNKNREEQSSSERLQMELNIKRAVRCRIYPDMPCAIARLLSAFRTDHPIPVETSSSVSRAIGYWIVRNSDFCSFDVAPVSIHILPDRNVILGGPKSGHIRFEWQTCTGQVAFSHPNDVPWNRVKWLIHFTRLSLVCSSGLNQPGKVSELPILWPRTDLALCGMLRLACCIHTTPRSYFLADSNLVFNVNLGLQIELPVQGQMFNVIHTLLNKYLSVIRPSLKKCSLSVPSAPSSSRSFCDQCAGLAPVFFRDELRERDLLSASMPNRNCPNCHSHPSHHHHHPCWPWTQISRSTVPMQWPLSSHPWPTPGELVFCDNLKSEFYVSPSAPAVQLESDAFGVENHWIGITWCYSEPRTPVRVRLLPVPFGFVERYREDQILTGLELPCQLQYWDCSRSPGGQFVTYATFSLPDSQITEWLLVVDKRDRLKHYSRVISDPDPRKQTGLESILDRAIQAATTAQHGKKPNLVQAGRIAAEPCEPNPETSSPPPIGSSRVSSELWRILVDLRARPFRQSPSPSSVSPVTAETPDNSSQPVALVHISPLMLAGSVQLDSVQYQTLVPQIAPVCHLFCPALRMSLIQQNPKSMLDSELARLQLQGVRLTYQPNPIDSYASPNRQLTWHVDIIQFSVIDPRIARVQTMLSVGRFSGHVNHCAQVRNTAIVTDLFLGRIRLLVGLDRLIALRHLVTVSNSVVKLFCSTPVVEDNASLIGNATTDSSVFKQDVQWTVVNASDQTIVLQQLCPFTPLLALETPKSCSVDVDISEPFRYWLGPDDRLAWRPVLLPGRFPDPPDRPTCVRLQFGIMGPGDGIHSEKIIWAQPVECAWPPCGAQSQTVSSNRSAQQPVLAVPLSWSSEIPDNASSITQVKYPRLTLLAVHSESECALGELIIRSDLVVRNLIPTDLQMEMQTISTLLEADQHPFAKDLFNQPWHTSVDHCSSHVYSLHSGPSARNLSTWGTLVKYDTVQDRLIQLRFASVGSDMAQQPLNNWSDPVQFRLTRPGTNLVPTQLTSIRTLISFPPPSTVSMDDAHGPFLAILTLEFRSLGVMAPALCVVTVSPLFQVISTVPSSIQLQARAIHRYSSTQEGSNSDPISFGRQHLIESVPGASVFSPVSPIDAANGAAVWPEEVRLAPYRMACATELLFDAHSISGVRLFHEPIRLTADQVLLRLASGSPLFDRSNATSSHVELLQLLFPVVYTVDTVLPSCLGSPQIISDTSLYSARLILSPAIRIVNRSGLDLLIEFTEAGDRVSNRSRSVHNLPDRAVCAMPLNRSWLRFGSCPMNSESYWSTETIILDPAEFQSVVYASLEQSAQSGTVRCCSLLSDPTSATSPIASGLHSEFNQIRMLPKNVNESYHVTVILSDRIICLAVRLLEDRCGNAGVPFFVLSVESRVHIMAHSRLPLVLKCLVVPIPLSSENHVTPVSVACITDSVNLCCSELSIQPMPLPQWTETHPALICQTTCELLFAISLSMSMDQYDGWSALVCLSEMTGVGESDMQPRGTPDEMNVVRHVSVPATCTVHEILIQTIIDPNCGTATLHLYDLPPHMDLSPLSLELTNHTQHDLAVELFETDKSERLRFVRDHVRRAVCETIPILARAPSHIWWIPQRILTGLFTLVASTGFERTASVPYSLFLAPDQLHQIMFRIYLRSNTATHLVQTLLSDMCEQSMNQIYRLNTESPEVSLYAFTSTRNTGSGLRLQLTSRTDLSCLSDEKHRKPYNVICTLGLDQLAVSFLRDASFSFSRTHGDRREPRQVCTTHHLNEFLRLTMRSTNIHLLVRTNTPDNQNHRPGASMDIDMSVRHIQLDNWAQAWTACYDFPVPFATTDLTKLRARLSSHSLTSLLQSPIMAVFFFPSPFVLTLEDRFLYDLCELLQSFRALWQDRSETRRLQCAHPLLIQCVHVHQVTARVSLRAMLRFYLSCHEAPLNLAPFGLCSTQPTSSGLSITVTELQRLIVMHYFTQTIFRVGWLVGSLDMLGNVTGLLQSLAHGIDDLIHLRTPQSMRLGRPDKNEGSPLMDKKDAAILAMSLQVDDSTQQEYVTLGTMDYADHPSGGSISYTARSSFLKRLGGGLNSLARHTTGGLLRSVTGMAASVARNLDHLSLDPQHQLFQEQMRRSTVPRTFSEGVLAGLNGFGLCVLGALAGLTDQPLQALFNALDPVEPDGTSKGDSNSVLALRTLGGLGRGLVGAVVKPVAGAAELIAQTGMGVLHHGELNSGTSSSLQRLDGPYITALDHLLVSHFSVDLCVLRTWALAAIQSPRSLEYVSVALIYKHPSSRTEQSIDSVVWLLASLDNRLIGGVAIPRAGRTSLTFRLFKLPTSTENKLVDHQRSSWTDQDSLAVFDPPELVRLYKHTLSESTGLSTSEQWIPDLRLSPCDSLALAHLFEPNHAHDTDAPLDSPQYPHFISTPPSDEPVHAVSASRWSPTEHPFQSRWQRVKEYLMSTKSAEPVVTV</sequence>
<evidence type="ECO:0000313" key="3">
    <source>
        <dbReference type="Proteomes" id="UP000230066"/>
    </source>
</evidence>
<feature type="region of interest" description="Disordered" evidence="1">
    <location>
        <begin position="1165"/>
        <end position="1184"/>
    </location>
</feature>
<evidence type="ECO:0000256" key="1">
    <source>
        <dbReference type="SAM" id="MobiDB-lite"/>
    </source>
</evidence>
<proteinExistence type="predicted"/>
<reference evidence="2" key="1">
    <citation type="submission" date="2019-03" db="EMBL/GenBank/DDBJ databases">
        <title>Improved annotation for the trematode Fasciola hepatica.</title>
        <authorList>
            <person name="Choi Y.-J."/>
            <person name="Martin J."/>
            <person name="Mitreva M."/>
        </authorList>
    </citation>
    <scope>NUCLEOTIDE SEQUENCE [LARGE SCALE GENOMIC DNA]</scope>
</reference>
<gene>
    <name evidence="2" type="ORF">D915_005968</name>
</gene>
<dbReference type="PANTHER" id="PTHR12517:SF0">
    <property type="entry name" value="INTERMEMBRANE LIPID TRANSFER PROTEIN VPS13B"/>
    <property type="match status" value="1"/>
</dbReference>
<protein>
    <submittedName>
        <fullName evidence="2">Uncharacterized protein</fullName>
    </submittedName>
</protein>
<feature type="compositionally biased region" description="Low complexity" evidence="1">
    <location>
        <begin position="1167"/>
        <end position="1176"/>
    </location>
</feature>